<dbReference type="EMBL" id="HBFQ01006449">
    <property type="protein sequence ID" value="CAD8830225.1"/>
    <property type="molecule type" value="Transcribed_RNA"/>
</dbReference>
<protein>
    <recommendedName>
        <fullName evidence="5">PPPDE domain-containing protein</fullName>
    </recommendedName>
</protein>
<dbReference type="Gene3D" id="3.90.1720.30">
    <property type="entry name" value="PPPDE domains"/>
    <property type="match status" value="1"/>
</dbReference>
<organism evidence="6">
    <name type="scientific">Noctiluca scintillans</name>
    <name type="common">Sea sparkle</name>
    <name type="synonym">Red tide dinoflagellate</name>
    <dbReference type="NCBI Taxonomy" id="2966"/>
    <lineage>
        <taxon>Eukaryota</taxon>
        <taxon>Sar</taxon>
        <taxon>Alveolata</taxon>
        <taxon>Dinophyceae</taxon>
        <taxon>Noctilucales</taxon>
        <taxon>Noctilucaceae</taxon>
        <taxon>Noctiluca</taxon>
    </lineage>
</organism>
<dbReference type="PANTHER" id="PTHR12378:SF9">
    <property type="entry name" value="OS06G0107000 PROTEIN"/>
    <property type="match status" value="1"/>
</dbReference>
<dbReference type="GO" id="GO:0016579">
    <property type="term" value="P:protein deubiquitination"/>
    <property type="evidence" value="ECO:0007669"/>
    <property type="project" value="TreeGrafter"/>
</dbReference>
<accession>A0A7S0ZRF4</accession>
<gene>
    <name evidence="6" type="ORF">NSCI0253_LOCUS4571</name>
</gene>
<comment type="similarity">
    <text evidence="1">Belongs to the DeSI family.</text>
</comment>
<dbReference type="SMART" id="SM01179">
    <property type="entry name" value="DUF862"/>
    <property type="match status" value="1"/>
</dbReference>
<evidence type="ECO:0000256" key="4">
    <source>
        <dbReference type="SAM" id="MobiDB-lite"/>
    </source>
</evidence>
<dbReference type="InterPro" id="IPR042266">
    <property type="entry name" value="PPPDE_sf"/>
</dbReference>
<evidence type="ECO:0000313" key="6">
    <source>
        <dbReference type="EMBL" id="CAD8830225.1"/>
    </source>
</evidence>
<proteinExistence type="inferred from homology"/>
<evidence type="ECO:0000256" key="3">
    <source>
        <dbReference type="ARBA" id="ARBA00022801"/>
    </source>
</evidence>
<dbReference type="Pfam" id="PF05903">
    <property type="entry name" value="Peptidase_C97"/>
    <property type="match status" value="1"/>
</dbReference>
<feature type="region of interest" description="Disordered" evidence="4">
    <location>
        <begin position="278"/>
        <end position="297"/>
    </location>
</feature>
<dbReference type="PANTHER" id="PTHR12378">
    <property type="entry name" value="DESUMOYLATING ISOPEPTIDASE"/>
    <property type="match status" value="1"/>
</dbReference>
<keyword evidence="3" id="KW-0378">Hydrolase</keyword>
<dbReference type="AlphaFoldDB" id="A0A7S0ZRF4"/>
<dbReference type="PROSITE" id="PS51858">
    <property type="entry name" value="PPPDE"/>
    <property type="match status" value="1"/>
</dbReference>
<dbReference type="GO" id="GO:0101005">
    <property type="term" value="F:deubiquitinase activity"/>
    <property type="evidence" value="ECO:0007669"/>
    <property type="project" value="TreeGrafter"/>
</dbReference>
<name>A0A7S0ZRF4_NOCSC</name>
<sequence>MHSYRAHGVTFRTESTAALDKEGLDRHATEKVRSVVLAVDPLSRSNLGALLAAPMPGTYPVLLHVYDLTASDLLGTNSLLRELGTGLFHTTLEIHGLEWSFGHCEHGTGIFSEEHGAGIFSDEELKGDLGFHQVMLMGFTTRSAHEVMLVLDRLEMEWLGAEYDLIRRNCCHFCEALSAELDQGPVPSWVSNLAGVAASLIDGLDIVVRQHYIAAILAAAGDIAMPAKGLLNGVGELNQLLGISEGASRLVRNVGNEYSCVLGGMLRGLTDPLLPSCDGESATGSKARRSTWAGFEE</sequence>
<reference evidence="6" key="1">
    <citation type="submission" date="2021-01" db="EMBL/GenBank/DDBJ databases">
        <authorList>
            <person name="Corre E."/>
            <person name="Pelletier E."/>
            <person name="Niang G."/>
            <person name="Scheremetjew M."/>
            <person name="Finn R."/>
            <person name="Kale V."/>
            <person name="Holt S."/>
            <person name="Cochrane G."/>
            <person name="Meng A."/>
            <person name="Brown T."/>
            <person name="Cohen L."/>
        </authorList>
    </citation>
    <scope>NUCLEOTIDE SEQUENCE</scope>
</reference>
<dbReference type="InterPro" id="IPR008580">
    <property type="entry name" value="PPPDE_dom"/>
</dbReference>
<evidence type="ECO:0000256" key="2">
    <source>
        <dbReference type="ARBA" id="ARBA00022670"/>
    </source>
</evidence>
<feature type="domain" description="PPPDE" evidence="5">
    <location>
        <begin position="59"/>
        <end position="205"/>
    </location>
</feature>
<keyword evidence="2" id="KW-0645">Protease</keyword>
<evidence type="ECO:0000259" key="5">
    <source>
        <dbReference type="PROSITE" id="PS51858"/>
    </source>
</evidence>
<dbReference type="GO" id="GO:0006508">
    <property type="term" value="P:proteolysis"/>
    <property type="evidence" value="ECO:0007669"/>
    <property type="project" value="UniProtKB-KW"/>
</dbReference>
<evidence type="ECO:0000256" key="1">
    <source>
        <dbReference type="ARBA" id="ARBA00008140"/>
    </source>
</evidence>